<dbReference type="SUPFAM" id="SSF47413">
    <property type="entry name" value="lambda repressor-like DNA-binding domains"/>
    <property type="match status" value="3"/>
</dbReference>
<dbReference type="SMART" id="SM00389">
    <property type="entry name" value="HOX"/>
    <property type="match status" value="1"/>
</dbReference>
<dbReference type="EMBL" id="JAZGQO010000002">
    <property type="protein sequence ID" value="KAK6189903.1"/>
    <property type="molecule type" value="Genomic_DNA"/>
</dbReference>
<feature type="compositionally biased region" description="Acidic residues" evidence="14">
    <location>
        <begin position="1290"/>
        <end position="1307"/>
    </location>
</feature>
<dbReference type="InterPro" id="IPR003350">
    <property type="entry name" value="CUT_dom"/>
</dbReference>
<evidence type="ECO:0000259" key="15">
    <source>
        <dbReference type="PROSITE" id="PS50071"/>
    </source>
</evidence>
<dbReference type="FunFam" id="1.10.260.40:FF:000027">
    <property type="entry name" value="Homeobox protein cut-like"/>
    <property type="match status" value="1"/>
</dbReference>
<feature type="region of interest" description="Disordered" evidence="14">
    <location>
        <begin position="965"/>
        <end position="1004"/>
    </location>
</feature>
<comment type="similarity">
    <text evidence="2 12">Belongs to the CUT homeobox family.</text>
</comment>
<feature type="compositionally biased region" description="Low complexity" evidence="14">
    <location>
        <begin position="655"/>
        <end position="674"/>
    </location>
</feature>
<feature type="compositionally biased region" description="Polar residues" evidence="14">
    <location>
        <begin position="770"/>
        <end position="782"/>
    </location>
</feature>
<sequence>MAANVQSMCQFWKTFDLQDLQKELDTTATDLANKQDESDISRKRLVEQSRDFKKNTPEDIRKVVAPLLKSFQAEVDSLSKRSKSAEGAFLSVYKKLIDLPDPVTALEHALQIQKKAHRVQDLEIENKQLRETLDEYNHEFAEVKNQEVTIKQLKDKLKEHEDKLESTAESRAKEKERELQRSFAEKERQLQETQLAVAKKLGEAEQKISSLQLSLETIQSELFEAKAKHDETSTAKSDEMEMVMADLERANERAAAAEREVEQLRIQFTAATRNQSEAEQTHQSSDMEQAIDILKRSNLEVELAAKEKEIAQLVEDVQRLQASLNKLRESTASQVSALEEELLSKTKALQVLEEKLRTQDDYEEVKRELNVLKSIEFSGKEEGKGKSLEVLLLEKNKALQSENTTLKVNNTEVTGTSSPPSPSNSNKGNFASPTNEDAVQSTNTLSSKPSTPSSNGIPSDTPPVNHHLPFSPDARFPPPMAFFPFPGSPIHPSFMPLNMIKNESPLSSSGALDTSYVAKTVREILSVHNIGQRLFAKHVLGLSQGTVSELLSKPKSWDKLTEKGRESYRKMHAWSVDDRNVLALKAISPKRGSQPLVSSLPKEDLATEERIAHILNEANQAMHIKKSIEQQQVANAVVSSIYQQELSRMVGGNGNQSQHSSSTTPVSSVSSKVHSTTHKISGDRLSRHSVSSQESEASAEEMVSRIYRQELEKLAKAAESAGNIAASSMYQQELARLAHTYSQIKLQSNGYDGHNIFDTKMEWNVKSEPPDSTSDDMCNNNGPIDLSKHGSCSSPPSPNGELTDSRHSGSAFNLVRPRLNGHDSSENSRHPYSSESLSPLQRMQNIANSLTSRPQLGMPPSKPLRAVLPPITQEEFDNYSNVNTDDLVKKVKETLSQYSISQRLFGETVLGLSQGSVSDLLARPKPWHMLTQKGREPFIRMQLFLEDAEAIPKLVASQYRIPPDKLVRSQSRSEEQPTEIPPSDNKSSKPLPLVPTLPPAVAPPTTDVLMQEHRNWGATTFPSSMLEVIAMTSEIDTLDLTSRVKDVLQFHNLGQKLFGEAVLGLSQGSVSELLSKPKPWHMLSIKGREPFIKMHLWLSDPQNIDRLKHYQSQIKAHRRRKGSLDDRYFESPSQPKRPRVFFNEDQKDVLRLAYTQDPYPNQSTIEALATDLGVGVKTVINWFHNHRMRAKQQHHAGGTNATQQNGNADAIKSEPHDESSNQSEGSSLSGENARHLSGGSNSSRGFSRKETQQWMFPQFEPVKHNRHKNSSEEEEDGGSENDDINMNSYNDEDGGSDIDADAEDEIDGDKPKCFWENQESNTDYKSNPTPQSASVNKRKRSNPQRVFEGTQLDKTETRVPKGNGAIKDTKEADGKNLSDDANNDVEENDDNEGESDSELLCERVKKIEKLQKGVEGVSEIWDDVDRGANINKLEKNIENDSSEDWEF</sequence>
<keyword evidence="7 10" id="KW-0371">Homeobox</keyword>
<feature type="region of interest" description="Disordered" evidence="14">
    <location>
        <begin position="1189"/>
        <end position="1398"/>
    </location>
</feature>
<evidence type="ECO:0000256" key="6">
    <source>
        <dbReference type="ARBA" id="ARBA00023125"/>
    </source>
</evidence>
<keyword evidence="3" id="KW-0677">Repeat</keyword>
<dbReference type="InterPro" id="IPR009057">
    <property type="entry name" value="Homeodomain-like_sf"/>
</dbReference>
<dbReference type="FunFam" id="1.10.260.40:FF:000004">
    <property type="entry name" value="Cut-like homeobox 1a"/>
    <property type="match status" value="1"/>
</dbReference>
<evidence type="ECO:0000256" key="9">
    <source>
        <dbReference type="ARBA" id="ARBA00023242"/>
    </source>
</evidence>
<feature type="domain" description="CUT" evidence="16">
    <location>
        <begin position="873"/>
        <end position="960"/>
    </location>
</feature>
<feature type="domain" description="Homeobox" evidence="15">
    <location>
        <begin position="1133"/>
        <end position="1193"/>
    </location>
</feature>
<feature type="compositionally biased region" description="Low complexity" evidence="14">
    <location>
        <begin position="1220"/>
        <end position="1245"/>
    </location>
</feature>
<dbReference type="PROSITE" id="PS51042">
    <property type="entry name" value="CUT"/>
    <property type="match status" value="3"/>
</dbReference>
<evidence type="ECO:0000256" key="10">
    <source>
        <dbReference type="PROSITE-ProRule" id="PRU00108"/>
    </source>
</evidence>
<feature type="region of interest" description="Disordered" evidence="14">
    <location>
        <begin position="764"/>
        <end position="839"/>
    </location>
</feature>
<name>A0AAN8PYC8_PATCE</name>
<dbReference type="Proteomes" id="UP001347796">
    <property type="component" value="Unassembled WGS sequence"/>
</dbReference>
<dbReference type="PANTHER" id="PTHR14043">
    <property type="entry name" value="CCAAT DISPLACEMENT PROTEIN-RELATED"/>
    <property type="match status" value="1"/>
</dbReference>
<dbReference type="SUPFAM" id="SSF46689">
    <property type="entry name" value="Homeodomain-like"/>
    <property type="match status" value="1"/>
</dbReference>
<dbReference type="Gene3D" id="1.10.10.60">
    <property type="entry name" value="Homeodomain-like"/>
    <property type="match status" value="1"/>
</dbReference>
<keyword evidence="18" id="KW-1185">Reference proteome</keyword>
<evidence type="ECO:0000256" key="5">
    <source>
        <dbReference type="ARBA" id="ARBA00023054"/>
    </source>
</evidence>
<gene>
    <name evidence="17" type="ORF">SNE40_001873</name>
</gene>
<evidence type="ECO:0000256" key="3">
    <source>
        <dbReference type="ARBA" id="ARBA00022737"/>
    </source>
</evidence>
<feature type="compositionally biased region" description="Polar residues" evidence="14">
    <location>
        <begin position="1317"/>
        <end position="1335"/>
    </location>
</feature>
<protein>
    <recommendedName>
        <fullName evidence="12">Homeobox protein cut-like</fullName>
    </recommendedName>
</protein>
<evidence type="ECO:0000256" key="8">
    <source>
        <dbReference type="ARBA" id="ARBA00023163"/>
    </source>
</evidence>
<dbReference type="Gene3D" id="1.10.260.40">
    <property type="entry name" value="lambda repressor-like DNA-binding domains"/>
    <property type="match status" value="3"/>
</dbReference>
<evidence type="ECO:0000313" key="17">
    <source>
        <dbReference type="EMBL" id="KAK6189903.1"/>
    </source>
</evidence>
<organism evidence="17 18">
    <name type="scientific">Patella caerulea</name>
    <name type="common">Rayed Mediterranean limpet</name>
    <dbReference type="NCBI Taxonomy" id="87958"/>
    <lineage>
        <taxon>Eukaryota</taxon>
        <taxon>Metazoa</taxon>
        <taxon>Spiralia</taxon>
        <taxon>Lophotrochozoa</taxon>
        <taxon>Mollusca</taxon>
        <taxon>Gastropoda</taxon>
        <taxon>Patellogastropoda</taxon>
        <taxon>Patelloidea</taxon>
        <taxon>Patellidae</taxon>
        <taxon>Patella</taxon>
    </lineage>
</organism>
<keyword evidence="9 10" id="KW-0539">Nucleus</keyword>
<dbReference type="GO" id="GO:0000977">
    <property type="term" value="F:RNA polymerase II transcription regulatory region sequence-specific DNA binding"/>
    <property type="evidence" value="ECO:0007669"/>
    <property type="project" value="TreeGrafter"/>
</dbReference>
<feature type="compositionally biased region" description="Acidic residues" evidence="14">
    <location>
        <begin position="1381"/>
        <end position="1398"/>
    </location>
</feature>
<feature type="compositionally biased region" description="Basic and acidic residues" evidence="14">
    <location>
        <begin position="1367"/>
        <end position="1378"/>
    </location>
</feature>
<feature type="region of interest" description="Disordered" evidence="14">
    <location>
        <begin position="650"/>
        <end position="701"/>
    </location>
</feature>
<feature type="compositionally biased region" description="Pro residues" evidence="14">
    <location>
        <begin position="992"/>
        <end position="1002"/>
    </location>
</feature>
<reference evidence="17 18" key="1">
    <citation type="submission" date="2024-01" db="EMBL/GenBank/DDBJ databases">
        <title>The genome of the rayed Mediterranean limpet Patella caerulea (Linnaeus, 1758).</title>
        <authorList>
            <person name="Anh-Thu Weber A."/>
            <person name="Halstead-Nussloch G."/>
        </authorList>
    </citation>
    <scope>NUCLEOTIDE SEQUENCE [LARGE SCALE GENOMIC DNA]</scope>
    <source>
        <strain evidence="17">AATW-2023a</strain>
        <tissue evidence="17">Whole specimen</tissue>
    </source>
</reference>
<dbReference type="InterPro" id="IPR057476">
    <property type="entry name" value="Cux_N"/>
</dbReference>
<dbReference type="PANTHER" id="PTHR14043:SF2">
    <property type="entry name" value="HOMEOBOX PROTEIN CUT"/>
    <property type="match status" value="1"/>
</dbReference>
<dbReference type="GO" id="GO:0005634">
    <property type="term" value="C:nucleus"/>
    <property type="evidence" value="ECO:0007669"/>
    <property type="project" value="UniProtKB-SubCell"/>
</dbReference>
<evidence type="ECO:0000256" key="4">
    <source>
        <dbReference type="ARBA" id="ARBA00023015"/>
    </source>
</evidence>
<feature type="compositionally biased region" description="Basic and acidic residues" evidence="14">
    <location>
        <begin position="820"/>
        <end position="829"/>
    </location>
</feature>
<comment type="subcellular location">
    <subcellularLocation>
        <location evidence="1 10 11">Nucleus</location>
    </subcellularLocation>
</comment>
<accession>A0AAN8PYC8</accession>
<dbReference type="InterPro" id="IPR017970">
    <property type="entry name" value="Homeobox_CS"/>
</dbReference>
<feature type="region of interest" description="Disordered" evidence="14">
    <location>
        <begin position="403"/>
        <end position="472"/>
    </location>
</feature>
<feature type="coiled-coil region" evidence="13">
    <location>
        <begin position="112"/>
        <end position="355"/>
    </location>
</feature>
<comment type="caution">
    <text evidence="17">The sequence shown here is derived from an EMBL/GenBank/DDBJ whole genome shotgun (WGS) entry which is preliminary data.</text>
</comment>
<evidence type="ECO:0000256" key="12">
    <source>
        <dbReference type="RuleBase" id="RU361129"/>
    </source>
</evidence>
<keyword evidence="8 12" id="KW-0804">Transcription</keyword>
<evidence type="ECO:0000256" key="11">
    <source>
        <dbReference type="RuleBase" id="RU000682"/>
    </source>
</evidence>
<dbReference type="Pfam" id="PF25398">
    <property type="entry name" value="CUX1_N"/>
    <property type="match status" value="1"/>
</dbReference>
<dbReference type="InterPro" id="IPR010982">
    <property type="entry name" value="Lambda_DNA-bd_dom_sf"/>
</dbReference>
<feature type="compositionally biased region" description="Polar residues" evidence="14">
    <location>
        <begin position="427"/>
        <end position="458"/>
    </location>
</feature>
<dbReference type="SMART" id="SM01109">
    <property type="entry name" value="CUT"/>
    <property type="match status" value="3"/>
</dbReference>
<proteinExistence type="inferred from homology"/>
<dbReference type="PROSITE" id="PS00027">
    <property type="entry name" value="HOMEOBOX_1"/>
    <property type="match status" value="1"/>
</dbReference>
<evidence type="ECO:0000256" key="13">
    <source>
        <dbReference type="SAM" id="Coils"/>
    </source>
</evidence>
<evidence type="ECO:0000256" key="2">
    <source>
        <dbReference type="ARBA" id="ARBA00008190"/>
    </source>
</evidence>
<evidence type="ECO:0000259" key="16">
    <source>
        <dbReference type="PROSITE" id="PS51042"/>
    </source>
</evidence>
<evidence type="ECO:0000313" key="18">
    <source>
        <dbReference type="Proteomes" id="UP001347796"/>
    </source>
</evidence>
<dbReference type="CDD" id="cd00086">
    <property type="entry name" value="homeodomain"/>
    <property type="match status" value="1"/>
</dbReference>
<feature type="domain" description="CUT" evidence="16">
    <location>
        <begin position="503"/>
        <end position="590"/>
    </location>
</feature>
<evidence type="ECO:0000256" key="14">
    <source>
        <dbReference type="SAM" id="MobiDB-lite"/>
    </source>
</evidence>
<keyword evidence="5 13" id="KW-0175">Coiled coil</keyword>
<evidence type="ECO:0000256" key="7">
    <source>
        <dbReference type="ARBA" id="ARBA00023155"/>
    </source>
</evidence>
<dbReference type="PROSITE" id="PS50071">
    <property type="entry name" value="HOMEOBOX_2"/>
    <property type="match status" value="1"/>
</dbReference>
<keyword evidence="6 10" id="KW-0238">DNA-binding</keyword>
<evidence type="ECO:0000256" key="1">
    <source>
        <dbReference type="ARBA" id="ARBA00004123"/>
    </source>
</evidence>
<dbReference type="GO" id="GO:0000981">
    <property type="term" value="F:DNA-binding transcription factor activity, RNA polymerase II-specific"/>
    <property type="evidence" value="ECO:0007669"/>
    <property type="project" value="InterPro"/>
</dbReference>
<feature type="DNA-binding region" description="Homeobox" evidence="10">
    <location>
        <begin position="1135"/>
        <end position="1194"/>
    </location>
</feature>
<feature type="compositionally biased region" description="Basic and acidic residues" evidence="14">
    <location>
        <begin position="965"/>
        <end position="975"/>
    </location>
</feature>
<dbReference type="Pfam" id="PF00046">
    <property type="entry name" value="Homeodomain"/>
    <property type="match status" value="1"/>
</dbReference>
<feature type="compositionally biased region" description="Polar residues" evidence="14">
    <location>
        <begin position="403"/>
        <end position="416"/>
    </location>
</feature>
<feature type="compositionally biased region" description="Acidic residues" evidence="14">
    <location>
        <begin position="1272"/>
        <end position="1283"/>
    </location>
</feature>
<dbReference type="Pfam" id="PF02376">
    <property type="entry name" value="CUT"/>
    <property type="match status" value="3"/>
</dbReference>
<dbReference type="InterPro" id="IPR001356">
    <property type="entry name" value="HD"/>
</dbReference>
<feature type="domain" description="CUT" evidence="16">
    <location>
        <begin position="1026"/>
        <end position="1113"/>
    </location>
</feature>
<feature type="compositionally biased region" description="Polar residues" evidence="14">
    <location>
        <begin position="830"/>
        <end position="839"/>
    </location>
</feature>
<keyword evidence="4 12" id="KW-0805">Transcription regulation</keyword>